<dbReference type="PATRIC" id="fig|1348662.3.peg.658"/>
<dbReference type="InterPro" id="IPR043426">
    <property type="entry name" value="MltB-like"/>
</dbReference>
<feature type="domain" description="Transglycosylase SLT" evidence="1">
    <location>
        <begin position="160"/>
        <end position="229"/>
    </location>
</feature>
<dbReference type="GO" id="GO:0008933">
    <property type="term" value="F:peptidoglycan lytic transglycosylase activity"/>
    <property type="evidence" value="ECO:0007669"/>
    <property type="project" value="TreeGrafter"/>
</dbReference>
<dbReference type="Pfam" id="PF13406">
    <property type="entry name" value="SLT_2"/>
    <property type="match status" value="1"/>
</dbReference>
<dbReference type="AlphaFoldDB" id="U3GXN3"/>
<dbReference type="Proteomes" id="UP000016943">
    <property type="component" value="Chromosome"/>
</dbReference>
<reference evidence="2 3" key="1">
    <citation type="journal article" date="2013" name="Genome Announc.">
        <title>Whole-Genome Sequence of the Clinical Strain Corynebacterium argentoratense DSM 44202, Isolated from a Human Throat Specimen.</title>
        <authorList>
            <person name="Bomholt C."/>
            <person name="Glaub A."/>
            <person name="Gravermann K."/>
            <person name="Albersmeier A."/>
            <person name="Brinkrolf K."/>
            <person name="Ruckert C."/>
            <person name="Tauch A."/>
        </authorList>
    </citation>
    <scope>NUCLEOTIDE SEQUENCE [LARGE SCALE GENOMIC DNA]</scope>
    <source>
        <strain evidence="2">DSM 44202</strain>
    </source>
</reference>
<dbReference type="eggNOG" id="COG2951">
    <property type="taxonomic scope" value="Bacteria"/>
</dbReference>
<evidence type="ECO:0000259" key="1">
    <source>
        <dbReference type="Pfam" id="PF13406"/>
    </source>
</evidence>
<dbReference type="EMBL" id="CP006365">
    <property type="protein sequence ID" value="AGU14821.1"/>
    <property type="molecule type" value="Genomic_DNA"/>
</dbReference>
<dbReference type="PANTHER" id="PTHR30163:SF8">
    <property type="entry name" value="LYTIC MUREIN TRANSGLYCOSYLASE"/>
    <property type="match status" value="1"/>
</dbReference>
<dbReference type="InterPro" id="IPR023346">
    <property type="entry name" value="Lysozyme-like_dom_sf"/>
</dbReference>
<dbReference type="Gene3D" id="1.10.530.10">
    <property type="match status" value="1"/>
</dbReference>
<evidence type="ECO:0000313" key="3">
    <source>
        <dbReference type="Proteomes" id="UP000016943"/>
    </source>
</evidence>
<proteinExistence type="predicted"/>
<dbReference type="KEGG" id="caz:CARG_03350"/>
<gene>
    <name evidence="2" type="ORF">CARG_03350</name>
</gene>
<dbReference type="GO" id="GO:0009253">
    <property type="term" value="P:peptidoglycan catabolic process"/>
    <property type="evidence" value="ECO:0007669"/>
    <property type="project" value="TreeGrafter"/>
</dbReference>
<accession>U3GXN3</accession>
<evidence type="ECO:0000313" key="2">
    <source>
        <dbReference type="EMBL" id="AGU14821.1"/>
    </source>
</evidence>
<dbReference type="HOGENOM" id="CLU_034941_1_1_11"/>
<dbReference type="STRING" id="1348662.CARG_03350"/>
<dbReference type="InterPro" id="IPR031304">
    <property type="entry name" value="SLT_2"/>
</dbReference>
<dbReference type="SUPFAM" id="SSF53955">
    <property type="entry name" value="Lysozyme-like"/>
    <property type="match status" value="1"/>
</dbReference>
<dbReference type="PANTHER" id="PTHR30163">
    <property type="entry name" value="MEMBRANE-BOUND LYTIC MUREIN TRANSGLYCOSYLASE B"/>
    <property type="match status" value="1"/>
</dbReference>
<keyword evidence="3" id="KW-1185">Reference proteome</keyword>
<name>U3GXN3_9CORY</name>
<protein>
    <recommendedName>
        <fullName evidence="1">Transglycosylase SLT domain-containing protein</fullName>
    </recommendedName>
</protein>
<dbReference type="CDD" id="cd13399">
    <property type="entry name" value="Slt35-like"/>
    <property type="match status" value="1"/>
</dbReference>
<organism evidence="2 3">
    <name type="scientific">Corynebacterium argentoratense DSM 44202</name>
    <dbReference type="NCBI Taxonomy" id="1348662"/>
    <lineage>
        <taxon>Bacteria</taxon>
        <taxon>Bacillati</taxon>
        <taxon>Actinomycetota</taxon>
        <taxon>Actinomycetes</taxon>
        <taxon>Mycobacteriales</taxon>
        <taxon>Corynebacteriaceae</taxon>
        <taxon>Corynebacterium</taxon>
    </lineage>
</organism>
<sequence>MALVVVPLLLLVLAGWLVVIGRGVNPIRHLEPVPDDVPPAAGAALPSVDINGPGRTAQQFTDWSQPLSEETGISVQALNAYANATAIIDAATPGCHLRWTTLAGIGYVETRHGTYSGRVFGGGKLDADGVATPPIVGPVLDGTRGFAEIKDTDRGEIDTDSTYDRAVGPMQFIPGSWALYGRDADGDGVKNPQQIDDAAISAATLLCASERDLATPEGWVSAVRAYNNSDDYVIKVRNAANAYAMGQPPA</sequence>